<dbReference type="InterPro" id="IPR009100">
    <property type="entry name" value="AcylCoA_DH/oxidase_NM_dom_sf"/>
</dbReference>
<dbReference type="GO" id="GO:0003995">
    <property type="term" value="F:acyl-CoA dehydrogenase activity"/>
    <property type="evidence" value="ECO:0007669"/>
    <property type="project" value="TreeGrafter"/>
</dbReference>
<feature type="domain" description="Acyl-CoA oxidase/dehydrogenase middle" evidence="8">
    <location>
        <begin position="156"/>
        <end position="251"/>
    </location>
</feature>
<evidence type="ECO:0000256" key="3">
    <source>
        <dbReference type="ARBA" id="ARBA00022630"/>
    </source>
</evidence>
<dbReference type="Pfam" id="PF00441">
    <property type="entry name" value="Acyl-CoA_dh_1"/>
    <property type="match status" value="1"/>
</dbReference>
<feature type="domain" description="Acyl-CoA dehydrogenase/oxidase N-terminal" evidence="9">
    <location>
        <begin position="27"/>
        <end position="75"/>
    </location>
</feature>
<dbReference type="GO" id="GO:0033539">
    <property type="term" value="P:fatty acid beta-oxidation using acyl-CoA dehydrogenase"/>
    <property type="evidence" value="ECO:0007669"/>
    <property type="project" value="TreeGrafter"/>
</dbReference>
<dbReference type="Gene3D" id="1.20.140.10">
    <property type="entry name" value="Butyryl-CoA Dehydrogenase, subunit A, domain 3"/>
    <property type="match status" value="1"/>
</dbReference>
<dbReference type="Pfam" id="PF02771">
    <property type="entry name" value="Acyl-CoA_dh_N"/>
    <property type="match status" value="2"/>
</dbReference>
<dbReference type="GO" id="GO:0005737">
    <property type="term" value="C:cytoplasm"/>
    <property type="evidence" value="ECO:0007669"/>
    <property type="project" value="TreeGrafter"/>
</dbReference>
<dbReference type="InterPro" id="IPR006091">
    <property type="entry name" value="Acyl-CoA_Oxase/DH_mid-dom"/>
</dbReference>
<dbReference type="Gene3D" id="1.10.540.10">
    <property type="entry name" value="Acyl-CoA dehydrogenase/oxidase, N-terminal domain"/>
    <property type="match status" value="1"/>
</dbReference>
<sequence>MAGTTTSTVPFADPSWHTDTSHPYYKDSHRKLQRFIRGYVDEEIAPNVEKWERQGFVPEENFKRHASLGFLAAAVFPLPIQYLEGITLPDGIDPSEWDEFHDSILIDEMARCGCLGTVWGINGGATVGGAPLSTFGNECQKRKYLAPLLRGDQRHCLMVTEPDAGSDVGGLTTTAEKSADGRFYTLNGEKKWVTQGQWATHALIGCRTGPAGPKGLSVFIVDLSSEGVSRKKMENSGVNSSGSAFITLDEVVVPAENLLWKENAGFEIIMSTFTHERLWVGITAIRLGRIALEDSYQHALSREVFGQPLFSNQVIRAKFAKMAGLLESTQFLMEDLVHRSVRTPQLAFSPLAALLKVQAANNLEKISREAQQVFGGLGYSRGGRGGRVEQISRDVRVLVVSGGSEEILMDMIVKTGKKLVKL</sequence>
<dbReference type="Gene3D" id="2.40.110.10">
    <property type="entry name" value="Butyryl-CoA Dehydrogenase, subunit A, domain 2"/>
    <property type="match status" value="1"/>
</dbReference>
<dbReference type="Proteomes" id="UP001244011">
    <property type="component" value="Unassembled WGS sequence"/>
</dbReference>
<dbReference type="EMBL" id="MU838997">
    <property type="protein sequence ID" value="KAK1772089.1"/>
    <property type="molecule type" value="Genomic_DNA"/>
</dbReference>
<evidence type="ECO:0000256" key="2">
    <source>
        <dbReference type="ARBA" id="ARBA00009347"/>
    </source>
</evidence>
<accession>A0AAJ0C8G1</accession>
<dbReference type="InterPro" id="IPR046373">
    <property type="entry name" value="Acyl-CoA_Oxase/DH_mid-dom_sf"/>
</dbReference>
<evidence type="ECO:0000256" key="5">
    <source>
        <dbReference type="ARBA" id="ARBA00023002"/>
    </source>
</evidence>
<keyword evidence="5 6" id="KW-0560">Oxidoreductase</keyword>
<dbReference type="PANTHER" id="PTHR48083:SF17">
    <property type="entry name" value="ACYL-COA DEHYDROGENASE (AFU_ORTHOLOGUE AFUA_2G16630)-RELATED"/>
    <property type="match status" value="1"/>
</dbReference>
<comment type="similarity">
    <text evidence="2 6">Belongs to the acyl-CoA dehydrogenase family.</text>
</comment>
<evidence type="ECO:0000256" key="4">
    <source>
        <dbReference type="ARBA" id="ARBA00022827"/>
    </source>
</evidence>
<dbReference type="PANTHER" id="PTHR48083">
    <property type="entry name" value="MEDIUM-CHAIN SPECIFIC ACYL-COA DEHYDROGENASE, MITOCHONDRIAL-RELATED"/>
    <property type="match status" value="1"/>
</dbReference>
<reference evidence="10" key="1">
    <citation type="submission" date="2023-06" db="EMBL/GenBank/DDBJ databases">
        <title>Genome-scale phylogeny and comparative genomics of the fungal order Sordariales.</title>
        <authorList>
            <consortium name="Lawrence Berkeley National Laboratory"/>
            <person name="Hensen N."/>
            <person name="Bonometti L."/>
            <person name="Westerberg I."/>
            <person name="Brannstrom I.O."/>
            <person name="Guillou S."/>
            <person name="Cros-Aarteil S."/>
            <person name="Calhoun S."/>
            <person name="Haridas S."/>
            <person name="Kuo A."/>
            <person name="Mondo S."/>
            <person name="Pangilinan J."/>
            <person name="Riley R."/>
            <person name="Labutti K."/>
            <person name="Andreopoulos B."/>
            <person name="Lipzen A."/>
            <person name="Chen C."/>
            <person name="Yanf M."/>
            <person name="Daum C."/>
            <person name="Ng V."/>
            <person name="Clum A."/>
            <person name="Steindorff A."/>
            <person name="Ohm R."/>
            <person name="Martin F."/>
            <person name="Silar P."/>
            <person name="Natvig D."/>
            <person name="Lalanne C."/>
            <person name="Gautier V."/>
            <person name="Ament-Velasquez S.L."/>
            <person name="Kruys A."/>
            <person name="Hutchinson M.I."/>
            <person name="Powell A.J."/>
            <person name="Barry K."/>
            <person name="Miller A.N."/>
            <person name="Grigoriev I.V."/>
            <person name="Debuchy R."/>
            <person name="Gladieux P."/>
            <person name="Thoren M.H."/>
            <person name="Johannesson H."/>
        </authorList>
    </citation>
    <scope>NUCLEOTIDE SEQUENCE</scope>
    <source>
        <strain evidence="10">8032-3</strain>
    </source>
</reference>
<evidence type="ECO:0000313" key="11">
    <source>
        <dbReference type="Proteomes" id="UP001244011"/>
    </source>
</evidence>
<dbReference type="GO" id="GO:0050660">
    <property type="term" value="F:flavin adenine dinucleotide binding"/>
    <property type="evidence" value="ECO:0007669"/>
    <property type="project" value="InterPro"/>
</dbReference>
<evidence type="ECO:0000259" key="8">
    <source>
        <dbReference type="Pfam" id="PF02770"/>
    </source>
</evidence>
<keyword evidence="4 6" id="KW-0274">FAD</keyword>
<comment type="caution">
    <text evidence="10">The sequence shown here is derived from an EMBL/GenBank/DDBJ whole genome shotgun (WGS) entry which is preliminary data.</text>
</comment>
<proteinExistence type="inferred from homology"/>
<feature type="domain" description="Acyl-CoA dehydrogenase/oxidase C-terminal" evidence="7">
    <location>
        <begin position="263"/>
        <end position="414"/>
    </location>
</feature>
<evidence type="ECO:0000256" key="1">
    <source>
        <dbReference type="ARBA" id="ARBA00001974"/>
    </source>
</evidence>
<name>A0AAJ0C8G1_9PEZI</name>
<comment type="cofactor">
    <cofactor evidence="1 6">
        <name>FAD</name>
        <dbReference type="ChEBI" id="CHEBI:57692"/>
    </cofactor>
</comment>
<keyword evidence="11" id="KW-1185">Reference proteome</keyword>
<keyword evidence="3 6" id="KW-0285">Flavoprotein</keyword>
<organism evidence="10 11">
    <name type="scientific">Phialemonium atrogriseum</name>
    <dbReference type="NCBI Taxonomy" id="1093897"/>
    <lineage>
        <taxon>Eukaryota</taxon>
        <taxon>Fungi</taxon>
        <taxon>Dikarya</taxon>
        <taxon>Ascomycota</taxon>
        <taxon>Pezizomycotina</taxon>
        <taxon>Sordariomycetes</taxon>
        <taxon>Sordariomycetidae</taxon>
        <taxon>Cephalothecales</taxon>
        <taxon>Cephalothecaceae</taxon>
        <taxon>Phialemonium</taxon>
    </lineage>
</organism>
<gene>
    <name evidence="10" type="ORF">QBC33DRAFT_582276</name>
</gene>
<evidence type="ECO:0000259" key="9">
    <source>
        <dbReference type="Pfam" id="PF02771"/>
    </source>
</evidence>
<protein>
    <submittedName>
        <fullName evidence="10">Acyl-CoA dehydrogenase</fullName>
    </submittedName>
</protein>
<feature type="domain" description="Acyl-CoA dehydrogenase/oxidase N-terminal" evidence="9">
    <location>
        <begin position="85"/>
        <end position="152"/>
    </location>
</feature>
<dbReference type="InterPro" id="IPR009075">
    <property type="entry name" value="AcylCo_DH/oxidase_C"/>
</dbReference>
<dbReference type="InterPro" id="IPR013786">
    <property type="entry name" value="AcylCoA_DH/ox_N"/>
</dbReference>
<dbReference type="AlphaFoldDB" id="A0AAJ0C8G1"/>
<dbReference type="InterPro" id="IPR037069">
    <property type="entry name" value="AcylCoA_DH/ox_N_sf"/>
</dbReference>
<evidence type="ECO:0000259" key="7">
    <source>
        <dbReference type="Pfam" id="PF00441"/>
    </source>
</evidence>
<dbReference type="CDD" id="cd00567">
    <property type="entry name" value="ACAD"/>
    <property type="match status" value="1"/>
</dbReference>
<dbReference type="SUPFAM" id="SSF56645">
    <property type="entry name" value="Acyl-CoA dehydrogenase NM domain-like"/>
    <property type="match status" value="1"/>
</dbReference>
<dbReference type="GeneID" id="85314519"/>
<dbReference type="SUPFAM" id="SSF47203">
    <property type="entry name" value="Acyl-CoA dehydrogenase C-terminal domain-like"/>
    <property type="match status" value="1"/>
</dbReference>
<dbReference type="Pfam" id="PF02770">
    <property type="entry name" value="Acyl-CoA_dh_M"/>
    <property type="match status" value="1"/>
</dbReference>
<dbReference type="InterPro" id="IPR050741">
    <property type="entry name" value="Acyl-CoA_dehydrogenase"/>
</dbReference>
<dbReference type="InterPro" id="IPR036250">
    <property type="entry name" value="AcylCo_DH-like_C"/>
</dbReference>
<dbReference type="RefSeq" id="XP_060288302.1">
    <property type="nucleotide sequence ID" value="XM_060431332.1"/>
</dbReference>
<evidence type="ECO:0000256" key="6">
    <source>
        <dbReference type="RuleBase" id="RU362125"/>
    </source>
</evidence>
<evidence type="ECO:0000313" key="10">
    <source>
        <dbReference type="EMBL" id="KAK1772089.1"/>
    </source>
</evidence>